<protein>
    <submittedName>
        <fullName evidence="1">Uncharacterized protein</fullName>
    </submittedName>
</protein>
<proteinExistence type="predicted"/>
<evidence type="ECO:0000313" key="1">
    <source>
        <dbReference type="EMBL" id="KEQ16841.1"/>
    </source>
</evidence>
<sequence length="103" mass="11570">MQVHNSKYPLQVYTESSPSGYVKVKAYISDSEPVQSARVRIKTDSGRVVADKELEAGETRFLYPVEENRVTILVQDPEGKKGRSILTYGQAFPGRESGHIFNH</sequence>
<reference evidence="1 2" key="1">
    <citation type="submission" date="2014-06" db="EMBL/GenBank/DDBJ databases">
        <title>Whole Genome Sequences of Three Symbiotic Endozoicomonas Bacteria.</title>
        <authorList>
            <person name="Neave M.J."/>
            <person name="Apprill A."/>
            <person name="Voolstra C.R."/>
        </authorList>
    </citation>
    <scope>NUCLEOTIDE SEQUENCE [LARGE SCALE GENOMIC DNA]</scope>
    <source>
        <strain evidence="1 2">DSM 25634</strain>
    </source>
</reference>
<organism evidence="1 2">
    <name type="scientific">Endozoicomonas numazuensis</name>
    <dbReference type="NCBI Taxonomy" id="1137799"/>
    <lineage>
        <taxon>Bacteria</taxon>
        <taxon>Pseudomonadati</taxon>
        <taxon>Pseudomonadota</taxon>
        <taxon>Gammaproteobacteria</taxon>
        <taxon>Oceanospirillales</taxon>
        <taxon>Endozoicomonadaceae</taxon>
        <taxon>Endozoicomonas</taxon>
    </lineage>
</organism>
<dbReference type="STRING" id="1137799.GZ78_19450"/>
<evidence type="ECO:0000313" key="2">
    <source>
        <dbReference type="Proteomes" id="UP000028073"/>
    </source>
</evidence>
<accession>A0A081NEG8</accession>
<name>A0A081NEG8_9GAMM</name>
<dbReference type="AlphaFoldDB" id="A0A081NEG8"/>
<keyword evidence="2" id="KW-1185">Reference proteome</keyword>
<dbReference type="EMBL" id="JOKH01000004">
    <property type="protein sequence ID" value="KEQ16841.1"/>
    <property type="molecule type" value="Genomic_DNA"/>
</dbReference>
<dbReference type="Proteomes" id="UP000028073">
    <property type="component" value="Unassembled WGS sequence"/>
</dbReference>
<comment type="caution">
    <text evidence="1">The sequence shown here is derived from an EMBL/GenBank/DDBJ whole genome shotgun (WGS) entry which is preliminary data.</text>
</comment>
<gene>
    <name evidence="1" type="ORF">GZ78_19450</name>
</gene>